<keyword evidence="4 5" id="KW-0560">Oxidoreductase</keyword>
<dbReference type="InterPro" id="IPR029479">
    <property type="entry name" value="Nitroreductase"/>
</dbReference>
<keyword evidence="2 5" id="KW-0285">Flavoprotein</keyword>
<keyword evidence="3 5" id="KW-0288">FMN</keyword>
<dbReference type="PANTHER" id="PTHR43425">
    <property type="entry name" value="OXYGEN-INSENSITIVE NADPH NITROREDUCTASE"/>
    <property type="match status" value="1"/>
</dbReference>
<keyword evidence="8" id="KW-1185">Reference proteome</keyword>
<gene>
    <name evidence="7" type="primary">nfsA</name>
    <name evidence="7" type="ORF">E4656_19185</name>
</gene>
<evidence type="ECO:0000313" key="8">
    <source>
        <dbReference type="Proteomes" id="UP000297475"/>
    </source>
</evidence>
<reference evidence="7 8" key="1">
    <citation type="submission" date="2019-04" db="EMBL/GenBank/DDBJ databases">
        <title>Natronospirillum operosus gen. nov., sp. nov., a haloalkaliphilic satellite isolated from decaying biomass of laboratory culture of cyanobacterium Geitlerinema sp. and proposal of Natronospirillaceae fam. nov. and Saccharospirillaceae fam. nov.</title>
        <authorList>
            <person name="Kevbrin V."/>
            <person name="Boltyanskaya Y."/>
            <person name="Koziaeva V."/>
            <person name="Grouzdev D.S."/>
            <person name="Park M."/>
            <person name="Cho J."/>
        </authorList>
    </citation>
    <scope>NUCLEOTIDE SEQUENCE [LARGE SCALE GENOMIC DNA]</scope>
    <source>
        <strain evidence="7 8">G-116</strain>
    </source>
</reference>
<protein>
    <submittedName>
        <fullName evidence="7">Oxygen-insensitive NADPH nitroreductase</fullName>
        <ecNumber evidence="7">1.5.1.38</ecNumber>
    </submittedName>
</protein>
<dbReference type="Proteomes" id="UP000297475">
    <property type="component" value="Unassembled WGS sequence"/>
</dbReference>
<proteinExistence type="inferred from homology"/>
<sequence length="245" mass="27312">MTDIVQLLQHHRSIRKFTDQPVAQDRLEAYIQAGQAAATSSFIQATTVIQISAGATRDQLAEWAGGQAYVSTSPVFLVFCADMRRHQLACDLHQAEMLSGYTEQFMTATIDVALFAQNVVACAEADGLGICYIGGLRNNPDKVSSALELPELVYPVFGLCLGYPDQNPEVKPRLPLSVVLKQDRYDDSADADLIRDYDTGVRRYYETRTGGNKSMTWSEQISGMLKKEARPHMLPFLQQRGFLKR</sequence>
<dbReference type="PIRSF" id="PIRSF005426">
    <property type="entry name" value="Frp"/>
    <property type="match status" value="1"/>
</dbReference>
<dbReference type="CDD" id="cd02146">
    <property type="entry name" value="NfsA-like"/>
    <property type="match status" value="1"/>
</dbReference>
<evidence type="ECO:0000313" key="7">
    <source>
        <dbReference type="EMBL" id="TGG90251.1"/>
    </source>
</evidence>
<organism evidence="7 8">
    <name type="scientific">Natronospirillum operosum</name>
    <dbReference type="NCBI Taxonomy" id="2759953"/>
    <lineage>
        <taxon>Bacteria</taxon>
        <taxon>Pseudomonadati</taxon>
        <taxon>Pseudomonadota</taxon>
        <taxon>Gammaproteobacteria</taxon>
        <taxon>Oceanospirillales</taxon>
        <taxon>Natronospirillaceae</taxon>
        <taxon>Natronospirillum</taxon>
    </lineage>
</organism>
<dbReference type="InterPro" id="IPR016446">
    <property type="entry name" value="Flavin_OxRdtase_Frp"/>
</dbReference>
<accession>A0A4Z0W8G0</accession>
<dbReference type="NCBIfam" id="NF008033">
    <property type="entry name" value="PRK10765.1"/>
    <property type="match status" value="1"/>
</dbReference>
<dbReference type="RefSeq" id="WP_135484944.1">
    <property type="nucleotide sequence ID" value="NZ_SRMF01000015.1"/>
</dbReference>
<dbReference type="Pfam" id="PF00881">
    <property type="entry name" value="Nitroreductase"/>
    <property type="match status" value="1"/>
</dbReference>
<keyword evidence="5" id="KW-0521">NADP</keyword>
<dbReference type="PANTHER" id="PTHR43425:SF2">
    <property type="entry name" value="OXYGEN-INSENSITIVE NADPH NITROREDUCTASE"/>
    <property type="match status" value="1"/>
</dbReference>
<evidence type="ECO:0000256" key="1">
    <source>
        <dbReference type="ARBA" id="ARBA00008366"/>
    </source>
</evidence>
<dbReference type="EC" id="1.5.1.38" evidence="7"/>
<dbReference type="AlphaFoldDB" id="A0A4Z0W8G0"/>
<dbReference type="GO" id="GO:0052873">
    <property type="term" value="F:FMN reductase (NADPH) activity"/>
    <property type="evidence" value="ECO:0007669"/>
    <property type="project" value="UniProtKB-EC"/>
</dbReference>
<dbReference type="SUPFAM" id="SSF55469">
    <property type="entry name" value="FMN-dependent nitroreductase-like"/>
    <property type="match status" value="1"/>
</dbReference>
<comment type="similarity">
    <text evidence="1 5">Belongs to the flavin oxidoreductase frp family.</text>
</comment>
<dbReference type="Gene3D" id="3.40.109.10">
    <property type="entry name" value="NADH Oxidase"/>
    <property type="match status" value="1"/>
</dbReference>
<dbReference type="OrthoDB" id="9775805at2"/>
<evidence type="ECO:0000256" key="5">
    <source>
        <dbReference type="PIRNR" id="PIRNR005426"/>
    </source>
</evidence>
<name>A0A4Z0W8G0_9GAMM</name>
<evidence type="ECO:0000259" key="6">
    <source>
        <dbReference type="Pfam" id="PF00881"/>
    </source>
</evidence>
<evidence type="ECO:0000256" key="3">
    <source>
        <dbReference type="ARBA" id="ARBA00022643"/>
    </source>
</evidence>
<feature type="domain" description="Nitroreductase" evidence="6">
    <location>
        <begin position="10"/>
        <end position="163"/>
    </location>
</feature>
<dbReference type="EMBL" id="SRMF01000015">
    <property type="protein sequence ID" value="TGG90251.1"/>
    <property type="molecule type" value="Genomic_DNA"/>
</dbReference>
<evidence type="ECO:0000256" key="2">
    <source>
        <dbReference type="ARBA" id="ARBA00022630"/>
    </source>
</evidence>
<dbReference type="InterPro" id="IPR000415">
    <property type="entry name" value="Nitroreductase-like"/>
</dbReference>
<evidence type="ECO:0000256" key="4">
    <source>
        <dbReference type="ARBA" id="ARBA00023002"/>
    </source>
</evidence>
<comment type="caution">
    <text evidence="7">The sequence shown here is derived from an EMBL/GenBank/DDBJ whole genome shotgun (WGS) entry which is preliminary data.</text>
</comment>